<dbReference type="Pfam" id="PF17305">
    <property type="entry name" value="DUF5354"/>
    <property type="match status" value="1"/>
</dbReference>
<protein>
    <submittedName>
        <fullName evidence="2">Uncharacterized protein</fullName>
    </submittedName>
</protein>
<organism evidence="1 2">
    <name type="scientific">Panagrolaimus superbus</name>
    <dbReference type="NCBI Taxonomy" id="310955"/>
    <lineage>
        <taxon>Eukaryota</taxon>
        <taxon>Metazoa</taxon>
        <taxon>Ecdysozoa</taxon>
        <taxon>Nematoda</taxon>
        <taxon>Chromadorea</taxon>
        <taxon>Rhabditida</taxon>
        <taxon>Tylenchina</taxon>
        <taxon>Panagrolaimomorpha</taxon>
        <taxon>Panagrolaimoidea</taxon>
        <taxon>Panagrolaimidae</taxon>
        <taxon>Panagrolaimus</taxon>
    </lineage>
</organism>
<evidence type="ECO:0000313" key="1">
    <source>
        <dbReference type="Proteomes" id="UP000887577"/>
    </source>
</evidence>
<dbReference type="Proteomes" id="UP000887577">
    <property type="component" value="Unplaced"/>
</dbReference>
<keyword evidence="1" id="KW-1185">Reference proteome</keyword>
<name>A0A914YR52_9BILA</name>
<dbReference type="AlphaFoldDB" id="A0A914YR52"/>
<proteinExistence type="predicted"/>
<sequence length="168" mass="18465">MNSVVNSICRPIAIIFVIFAISFQKTFALTCYDNTEGEMQLISNDEWTFCTLVPDSNVNSIEAGKVSGLSPSNDDIAPYMLAFGNSDDKYQVLSLCIYERYDFRAFNPKFHVPELLFRCVCNYDKCNARTTFDNYLHNLASKPELAAAASSKTAAAAAAAASASTSQH</sequence>
<dbReference type="InterPro" id="IPR035291">
    <property type="entry name" value="DUF5354"/>
</dbReference>
<dbReference type="WBParaSite" id="PSU_v2.g2657.t1">
    <property type="protein sequence ID" value="PSU_v2.g2657.t1"/>
    <property type="gene ID" value="PSU_v2.g2657"/>
</dbReference>
<reference evidence="2" key="1">
    <citation type="submission" date="2022-11" db="UniProtKB">
        <authorList>
            <consortium name="WormBaseParasite"/>
        </authorList>
    </citation>
    <scope>IDENTIFICATION</scope>
</reference>
<evidence type="ECO:0000313" key="2">
    <source>
        <dbReference type="WBParaSite" id="PSU_v2.g2657.t1"/>
    </source>
</evidence>
<accession>A0A914YR52</accession>